<dbReference type="OrthoDB" id="256574at2"/>
<dbReference type="GO" id="GO:0034194">
    <property type="term" value="P:D-galactonate catabolic process"/>
    <property type="evidence" value="ECO:0007669"/>
    <property type="project" value="InterPro"/>
</dbReference>
<dbReference type="Gene3D" id="3.30.420.300">
    <property type="entry name" value="2-keto-3-deoxy-galactonokinase, substrate binding domain"/>
    <property type="match status" value="1"/>
</dbReference>
<name>A0A2Z2P547_9GAMM</name>
<gene>
    <name evidence="1" type="primary">dgoK1_2</name>
    <name evidence="1" type="ORF">IMCC3135_28775</name>
</gene>
<dbReference type="AlphaFoldDB" id="A0A2Z2P547"/>
<sequence>MAHSDNSEACARVAVDWGTSSFRLWTLSADGQVLARANGPYGMASLSKQDFAQVLEDQLNRLSVDRHVPVLICGMAGAAQGWCEAPYLQAPMALSQLGLGAVRVPDIERQVHILPGFMQTQPCNVMRGEETQILGLLSARPDFNGVVCLPGTHSKWVRLSEGQIAHFTTCMTGEIFSLLCHQSVLKHSTAGKGWDAAAFVEAILQMMSAPASLADSLFGLRAQMLLEDLPPATARARLSGMLIGIELAATQAYWQDCEVALIGEASLCRHYATALASQSVAVDLLDSEAMTLSGITSAFTQLRET</sequence>
<dbReference type="InterPro" id="IPR042258">
    <property type="entry name" value="DGOK_N"/>
</dbReference>
<evidence type="ECO:0000313" key="2">
    <source>
        <dbReference type="Proteomes" id="UP000250079"/>
    </source>
</evidence>
<keyword evidence="2" id="KW-1185">Reference proteome</keyword>
<evidence type="ECO:0000313" key="1">
    <source>
        <dbReference type="EMBL" id="ASJ75807.1"/>
    </source>
</evidence>
<accession>A0A2Z2P547</accession>
<dbReference type="Gene3D" id="3.30.420.310">
    <property type="entry name" value="2-keto-3-deoxy-galactonokinase, C-terminal domain"/>
    <property type="match status" value="1"/>
</dbReference>
<dbReference type="Pfam" id="PF05035">
    <property type="entry name" value="DGOK"/>
    <property type="match status" value="1"/>
</dbReference>
<proteinExistence type="predicted"/>
<protein>
    <submittedName>
        <fullName evidence="1">Putative 2-dehydro-3-deoxygalactonokinase DgoK1</fullName>
        <ecNumber evidence="1">2.7.1.58</ecNumber>
    </submittedName>
</protein>
<keyword evidence="1" id="KW-0418">Kinase</keyword>
<dbReference type="EC" id="2.7.1.58" evidence="1"/>
<dbReference type="GO" id="GO:0008671">
    <property type="term" value="F:2-dehydro-3-deoxygalactonokinase activity"/>
    <property type="evidence" value="ECO:0007669"/>
    <property type="project" value="UniProtKB-EC"/>
</dbReference>
<dbReference type="EMBL" id="CP018632">
    <property type="protein sequence ID" value="ASJ75807.1"/>
    <property type="molecule type" value="Genomic_DNA"/>
</dbReference>
<dbReference type="InterPro" id="IPR007729">
    <property type="entry name" value="DGOK"/>
</dbReference>
<dbReference type="InterPro" id="IPR042257">
    <property type="entry name" value="DGOK_C"/>
</dbReference>
<organism evidence="1 2">
    <name type="scientific">Granulosicoccus antarcticus IMCC3135</name>
    <dbReference type="NCBI Taxonomy" id="1192854"/>
    <lineage>
        <taxon>Bacteria</taxon>
        <taxon>Pseudomonadati</taxon>
        <taxon>Pseudomonadota</taxon>
        <taxon>Gammaproteobacteria</taxon>
        <taxon>Chromatiales</taxon>
        <taxon>Granulosicoccaceae</taxon>
        <taxon>Granulosicoccus</taxon>
    </lineage>
</organism>
<reference evidence="1 2" key="1">
    <citation type="submission" date="2016-12" db="EMBL/GenBank/DDBJ databases">
        <authorList>
            <person name="Song W.-J."/>
            <person name="Kurnit D.M."/>
        </authorList>
    </citation>
    <scope>NUCLEOTIDE SEQUENCE [LARGE SCALE GENOMIC DNA]</scope>
    <source>
        <strain evidence="1 2">IMCC3135</strain>
    </source>
</reference>
<keyword evidence="1" id="KW-0808">Transferase</keyword>
<dbReference type="Proteomes" id="UP000250079">
    <property type="component" value="Chromosome"/>
</dbReference>
<dbReference type="KEGG" id="gai:IMCC3135_28775"/>